<dbReference type="Pfam" id="PF14555">
    <property type="entry name" value="UBA_4"/>
    <property type="match status" value="1"/>
</dbReference>
<dbReference type="CDD" id="cd14345">
    <property type="entry name" value="UBA_UBXD7"/>
    <property type="match status" value="1"/>
</dbReference>
<dbReference type="OMA" id="CAFPRKS"/>
<dbReference type="Proteomes" id="UP000008144">
    <property type="component" value="Chromosome 8"/>
</dbReference>
<organism evidence="3 4">
    <name type="scientific">Ciona intestinalis</name>
    <name type="common">Transparent sea squirt</name>
    <name type="synonym">Ascidia intestinalis</name>
    <dbReference type="NCBI Taxonomy" id="7719"/>
    <lineage>
        <taxon>Eukaryota</taxon>
        <taxon>Metazoa</taxon>
        <taxon>Chordata</taxon>
        <taxon>Tunicata</taxon>
        <taxon>Ascidiacea</taxon>
        <taxon>Phlebobranchia</taxon>
        <taxon>Cionidae</taxon>
        <taxon>Ciona</taxon>
    </lineage>
</organism>
<name>F7BMH5_CIOIN</name>
<dbReference type="InterPro" id="IPR009060">
    <property type="entry name" value="UBA-like_sf"/>
</dbReference>
<evidence type="ECO:0000259" key="2">
    <source>
        <dbReference type="PROSITE" id="PS50033"/>
    </source>
</evidence>
<reference evidence="3" key="3">
    <citation type="submission" date="2025-08" db="UniProtKB">
        <authorList>
            <consortium name="Ensembl"/>
        </authorList>
    </citation>
    <scope>IDENTIFICATION</scope>
</reference>
<dbReference type="CDD" id="cd02958">
    <property type="entry name" value="UAS"/>
    <property type="match status" value="1"/>
</dbReference>
<dbReference type="InterPro" id="IPR001012">
    <property type="entry name" value="UBX_dom"/>
</dbReference>
<feature type="compositionally biased region" description="Basic and acidic residues" evidence="1">
    <location>
        <begin position="283"/>
        <end position="312"/>
    </location>
</feature>
<dbReference type="Pfam" id="PF13899">
    <property type="entry name" value="Thioredoxin_7"/>
    <property type="match status" value="1"/>
</dbReference>
<feature type="compositionally biased region" description="Acidic residues" evidence="1">
    <location>
        <begin position="271"/>
        <end position="282"/>
    </location>
</feature>
<dbReference type="GO" id="GO:0043161">
    <property type="term" value="P:proteasome-mediated ubiquitin-dependent protein catabolic process"/>
    <property type="evidence" value="ECO:0000318"/>
    <property type="project" value="GO_Central"/>
</dbReference>
<dbReference type="HOGENOM" id="CLU_021255_3_0_1"/>
<evidence type="ECO:0000313" key="3">
    <source>
        <dbReference type="Ensembl" id="ENSCINP00000024432.2"/>
    </source>
</evidence>
<evidence type="ECO:0000313" key="4">
    <source>
        <dbReference type="Proteomes" id="UP000008144"/>
    </source>
</evidence>
<dbReference type="FunCoup" id="F7BMH5">
    <property type="interactions" value="201"/>
</dbReference>
<dbReference type="SUPFAM" id="SSF52833">
    <property type="entry name" value="Thioredoxin-like"/>
    <property type="match status" value="1"/>
</dbReference>
<feature type="region of interest" description="Disordered" evidence="1">
    <location>
        <begin position="265"/>
        <end position="365"/>
    </location>
</feature>
<dbReference type="InterPro" id="IPR006577">
    <property type="entry name" value="UAS"/>
</dbReference>
<dbReference type="AlphaFoldDB" id="F7BMH5"/>
<dbReference type="GeneTree" id="ENSGT00390000018687"/>
<dbReference type="InParanoid" id="F7BMH5"/>
<dbReference type="GO" id="GO:0043130">
    <property type="term" value="F:ubiquitin binding"/>
    <property type="evidence" value="ECO:0000318"/>
    <property type="project" value="GO_Central"/>
</dbReference>
<dbReference type="Gene3D" id="3.40.30.10">
    <property type="entry name" value="Glutaredoxin"/>
    <property type="match status" value="1"/>
</dbReference>
<protein>
    <recommendedName>
        <fullName evidence="2">UBX domain-containing protein</fullName>
    </recommendedName>
</protein>
<dbReference type="InterPro" id="IPR050730">
    <property type="entry name" value="UBX_domain-protein"/>
</dbReference>
<feature type="region of interest" description="Disordered" evidence="1">
    <location>
        <begin position="44"/>
        <end position="68"/>
    </location>
</feature>
<feature type="compositionally biased region" description="Polar residues" evidence="1">
    <location>
        <begin position="343"/>
        <end position="365"/>
    </location>
</feature>
<reference evidence="3" key="2">
    <citation type="journal article" date="2008" name="Genome Biol.">
        <title>Improved genome assembly and evidence-based global gene model set for the chordate Ciona intestinalis: new insight into intron and operon populations.</title>
        <authorList>
            <person name="Satou Y."/>
            <person name="Mineta K."/>
            <person name="Ogasawara M."/>
            <person name="Sasakura Y."/>
            <person name="Shoguchi E."/>
            <person name="Ueno K."/>
            <person name="Yamada L."/>
            <person name="Matsumoto J."/>
            <person name="Wasserscheid J."/>
            <person name="Dewar K."/>
            <person name="Wiley G.B."/>
            <person name="Macmil S.L."/>
            <person name="Roe B.A."/>
            <person name="Zeller R.W."/>
            <person name="Hastings K.E."/>
            <person name="Lemaire P."/>
            <person name="Lindquist E."/>
            <person name="Endo T."/>
            <person name="Hotta K."/>
            <person name="Inaba K."/>
        </authorList>
    </citation>
    <scope>NUCLEOTIDE SEQUENCE [LARGE SCALE GENOMIC DNA]</scope>
    <source>
        <strain evidence="3">wild type</strain>
    </source>
</reference>
<dbReference type="Gene3D" id="3.10.20.90">
    <property type="entry name" value="Phosphatidylinositol 3-kinase Catalytic Subunit, Chain A, domain 1"/>
    <property type="match status" value="1"/>
</dbReference>
<feature type="domain" description="UBX" evidence="2">
    <location>
        <begin position="366"/>
        <end position="443"/>
    </location>
</feature>
<dbReference type="PANTHER" id="PTHR23322:SF6">
    <property type="entry name" value="UBX DOMAIN-CONTAINING PROTEIN 7"/>
    <property type="match status" value="1"/>
</dbReference>
<accession>F7BMH5</accession>
<dbReference type="PROSITE" id="PS50033">
    <property type="entry name" value="UBX"/>
    <property type="match status" value="1"/>
</dbReference>
<dbReference type="SUPFAM" id="SSF54236">
    <property type="entry name" value="Ubiquitin-like"/>
    <property type="match status" value="1"/>
</dbReference>
<keyword evidence="4" id="KW-1185">Reference proteome</keyword>
<proteinExistence type="predicted"/>
<dbReference type="Ensembl" id="ENSCINT00000024678.2">
    <property type="protein sequence ID" value="ENSCINP00000024432.2"/>
    <property type="gene ID" value="ENSCING00000003348.3"/>
</dbReference>
<dbReference type="Gene3D" id="1.10.8.10">
    <property type="entry name" value="DNA helicase RuvA subunit, C-terminal domain"/>
    <property type="match status" value="1"/>
</dbReference>
<dbReference type="PANTHER" id="PTHR23322">
    <property type="entry name" value="FAS-ASSOCIATED PROTEIN"/>
    <property type="match status" value="1"/>
</dbReference>
<reference evidence="3" key="4">
    <citation type="submission" date="2025-09" db="UniProtKB">
        <authorList>
            <consortium name="Ensembl"/>
        </authorList>
    </citation>
    <scope>IDENTIFICATION</scope>
</reference>
<dbReference type="Pfam" id="PF00789">
    <property type="entry name" value="UBX"/>
    <property type="match status" value="1"/>
</dbReference>
<evidence type="ECO:0000256" key="1">
    <source>
        <dbReference type="SAM" id="MobiDB-lite"/>
    </source>
</evidence>
<dbReference type="GO" id="GO:0005634">
    <property type="term" value="C:nucleus"/>
    <property type="evidence" value="ECO:0000318"/>
    <property type="project" value="GO_Central"/>
</dbReference>
<dbReference type="EMBL" id="EAAA01002657">
    <property type="status" value="NOT_ANNOTATED_CDS"/>
    <property type="molecule type" value="Genomic_DNA"/>
</dbReference>
<reference evidence="4" key="1">
    <citation type="journal article" date="2002" name="Science">
        <title>The draft genome of Ciona intestinalis: insights into chordate and vertebrate origins.</title>
        <authorList>
            <person name="Dehal P."/>
            <person name="Satou Y."/>
            <person name="Campbell R.K."/>
            <person name="Chapman J."/>
            <person name="Degnan B."/>
            <person name="De Tomaso A."/>
            <person name="Davidson B."/>
            <person name="Di Gregorio A."/>
            <person name="Gelpke M."/>
            <person name="Goodstein D.M."/>
            <person name="Harafuji N."/>
            <person name="Hastings K.E."/>
            <person name="Ho I."/>
            <person name="Hotta K."/>
            <person name="Huang W."/>
            <person name="Kawashima T."/>
            <person name="Lemaire P."/>
            <person name="Martinez D."/>
            <person name="Meinertzhagen I.A."/>
            <person name="Necula S."/>
            <person name="Nonaka M."/>
            <person name="Putnam N."/>
            <person name="Rash S."/>
            <person name="Saiga H."/>
            <person name="Satake M."/>
            <person name="Terry A."/>
            <person name="Yamada L."/>
            <person name="Wang H.G."/>
            <person name="Awazu S."/>
            <person name="Azumi K."/>
            <person name="Boore J."/>
            <person name="Branno M."/>
            <person name="Chin-Bow S."/>
            <person name="DeSantis R."/>
            <person name="Doyle S."/>
            <person name="Francino P."/>
            <person name="Keys D.N."/>
            <person name="Haga S."/>
            <person name="Hayashi H."/>
            <person name="Hino K."/>
            <person name="Imai K.S."/>
            <person name="Inaba K."/>
            <person name="Kano S."/>
            <person name="Kobayashi K."/>
            <person name="Kobayashi M."/>
            <person name="Lee B.I."/>
            <person name="Makabe K.W."/>
            <person name="Manohar C."/>
            <person name="Matassi G."/>
            <person name="Medina M."/>
            <person name="Mochizuki Y."/>
            <person name="Mount S."/>
            <person name="Morishita T."/>
            <person name="Miura S."/>
            <person name="Nakayama A."/>
            <person name="Nishizaka S."/>
            <person name="Nomoto H."/>
            <person name="Ohta F."/>
            <person name="Oishi K."/>
            <person name="Rigoutsos I."/>
            <person name="Sano M."/>
            <person name="Sasaki A."/>
            <person name="Sasakura Y."/>
            <person name="Shoguchi E."/>
            <person name="Shin-i T."/>
            <person name="Spagnuolo A."/>
            <person name="Stainier D."/>
            <person name="Suzuki M.M."/>
            <person name="Tassy O."/>
            <person name="Takatori N."/>
            <person name="Tokuoka M."/>
            <person name="Yagi K."/>
            <person name="Yoshizaki F."/>
            <person name="Wada S."/>
            <person name="Zhang C."/>
            <person name="Hyatt P.D."/>
            <person name="Larimer F."/>
            <person name="Detter C."/>
            <person name="Doggett N."/>
            <person name="Glavina T."/>
            <person name="Hawkins T."/>
            <person name="Richardson P."/>
            <person name="Lucas S."/>
            <person name="Kohara Y."/>
            <person name="Levine M."/>
            <person name="Satoh N."/>
            <person name="Rokhsar D.S."/>
        </authorList>
    </citation>
    <scope>NUCLEOTIDE SEQUENCE [LARGE SCALE GENOMIC DNA]</scope>
</reference>
<dbReference type="SMART" id="SM00166">
    <property type="entry name" value="UBX"/>
    <property type="match status" value="1"/>
</dbReference>
<dbReference type="SMART" id="SM00594">
    <property type="entry name" value="UAS"/>
    <property type="match status" value="1"/>
</dbReference>
<dbReference type="CDD" id="cd01773">
    <property type="entry name" value="UBX_UBXN7"/>
    <property type="match status" value="1"/>
</dbReference>
<dbReference type="SUPFAM" id="SSF46934">
    <property type="entry name" value="UBA-like"/>
    <property type="match status" value="1"/>
</dbReference>
<feature type="compositionally biased region" description="Basic residues" evidence="1">
    <location>
        <begin position="313"/>
        <end position="325"/>
    </location>
</feature>
<feature type="compositionally biased region" description="Polar residues" evidence="1">
    <location>
        <begin position="46"/>
        <end position="58"/>
    </location>
</feature>
<dbReference type="STRING" id="7719.ENSCINP00000024432"/>
<dbReference type="InterPro" id="IPR029071">
    <property type="entry name" value="Ubiquitin-like_domsf"/>
</dbReference>
<sequence length="447" mass="50305">MPASQKLVNEFISITGSDETTANHLLEAFSNNLELAVSNYLDENASKNNSENGSAASKNNKDKVRAPIPQTRGIFSNTRQLRSVKQMSAVQRLCSTDKNVKRLEDLFRPPLDMMHRGSFESAREEGTKSKKWLLVNIQNTKEFACQVLNRDVWSSSSVKTIIKENFVFWQVYSDSSEGERFMTFYSINGWPHVSILDPRTGGRMGVLTNITKDSVIQEVRAFLDGHGTLDPEEPPTKRTKRDILDASEDSQLAAAIAASLRENTAKKVVDSESEFEISSESEDEKKNSEEKDGNKEQEDQKIKEDVKTEQKPRKPLVKIFPKKKKPNVENSNSEKTSEMFSAPSKQVEPTSLNCNGNSRSTNPVSNGASKCKLVLRFPNGKRDIITMYASDTLKDLAHFISSKDFDLKFYEFLTNFPRKKLSSMDDSITLDAAGLCPQDTIFIQEKL</sequence>
<dbReference type="InterPro" id="IPR036249">
    <property type="entry name" value="Thioredoxin-like_sf"/>
</dbReference>